<proteinExistence type="predicted"/>
<dbReference type="Proteomes" id="UP000252519">
    <property type="component" value="Unassembled WGS sequence"/>
</dbReference>
<evidence type="ECO:0000313" key="2">
    <source>
        <dbReference type="EMBL" id="RCN44472.1"/>
    </source>
</evidence>
<dbReference type="AlphaFoldDB" id="A0A368GJB8"/>
<feature type="region of interest" description="Disordered" evidence="1">
    <location>
        <begin position="75"/>
        <end position="98"/>
    </location>
</feature>
<dbReference type="InterPro" id="IPR026082">
    <property type="entry name" value="ABCA"/>
</dbReference>
<dbReference type="PANTHER" id="PTHR19229:SF250">
    <property type="entry name" value="ABC TRANSPORTER DOMAIN-CONTAINING PROTEIN-RELATED"/>
    <property type="match status" value="1"/>
</dbReference>
<organism evidence="2 3">
    <name type="scientific">Ancylostoma caninum</name>
    <name type="common">Dog hookworm</name>
    <dbReference type="NCBI Taxonomy" id="29170"/>
    <lineage>
        <taxon>Eukaryota</taxon>
        <taxon>Metazoa</taxon>
        <taxon>Ecdysozoa</taxon>
        <taxon>Nematoda</taxon>
        <taxon>Chromadorea</taxon>
        <taxon>Rhabditida</taxon>
        <taxon>Rhabditina</taxon>
        <taxon>Rhabditomorpha</taxon>
        <taxon>Strongyloidea</taxon>
        <taxon>Ancylostomatidae</taxon>
        <taxon>Ancylostomatinae</taxon>
        <taxon>Ancylostoma</taxon>
    </lineage>
</organism>
<name>A0A368GJB8_ANCCA</name>
<dbReference type="EMBL" id="JOJR01000128">
    <property type="protein sequence ID" value="RCN44472.1"/>
    <property type="molecule type" value="Genomic_DNA"/>
</dbReference>
<gene>
    <name evidence="2" type="ORF">ANCCAN_09539</name>
</gene>
<comment type="caution">
    <text evidence="2">The sequence shown here is derived from an EMBL/GenBank/DDBJ whole genome shotgun (WGS) entry which is preliminary data.</text>
</comment>
<reference evidence="2 3" key="1">
    <citation type="submission" date="2014-10" db="EMBL/GenBank/DDBJ databases">
        <title>Draft genome of the hookworm Ancylostoma caninum.</title>
        <authorList>
            <person name="Mitreva M."/>
        </authorList>
    </citation>
    <scope>NUCLEOTIDE SEQUENCE [LARGE SCALE GENOMIC DNA]</scope>
    <source>
        <strain evidence="2 3">Baltimore</strain>
    </source>
</reference>
<dbReference type="GO" id="GO:0005319">
    <property type="term" value="F:lipid transporter activity"/>
    <property type="evidence" value="ECO:0007669"/>
    <property type="project" value="TreeGrafter"/>
</dbReference>
<dbReference type="GO" id="GO:0140359">
    <property type="term" value="F:ABC-type transporter activity"/>
    <property type="evidence" value="ECO:0007669"/>
    <property type="project" value="InterPro"/>
</dbReference>
<feature type="compositionally biased region" description="Polar residues" evidence="1">
    <location>
        <begin position="81"/>
        <end position="98"/>
    </location>
</feature>
<accession>A0A368GJB8</accession>
<dbReference type="GO" id="GO:0016020">
    <property type="term" value="C:membrane"/>
    <property type="evidence" value="ECO:0007669"/>
    <property type="project" value="InterPro"/>
</dbReference>
<evidence type="ECO:0000313" key="3">
    <source>
        <dbReference type="Proteomes" id="UP000252519"/>
    </source>
</evidence>
<evidence type="ECO:0000256" key="1">
    <source>
        <dbReference type="SAM" id="MobiDB-lite"/>
    </source>
</evidence>
<sequence length="98" mass="10916">MEECEALCTELAIMVNGRFKCYGSCQHIKSKYGAGFTLLIRLQRAEQSEDAKNEVARAFPSAMLKVFLDFSRDAAIRPDDNNGSNLPSRATENPLTKD</sequence>
<dbReference type="STRING" id="29170.A0A368GJB8"/>
<dbReference type="OrthoDB" id="10255969at2759"/>
<dbReference type="PANTHER" id="PTHR19229">
    <property type="entry name" value="ATP-BINDING CASSETTE TRANSPORTER SUBFAMILY A ABCA"/>
    <property type="match status" value="1"/>
</dbReference>
<keyword evidence="3" id="KW-1185">Reference proteome</keyword>
<protein>
    <submittedName>
        <fullName evidence="2">Uncharacterized protein</fullName>
    </submittedName>
</protein>